<comment type="similarity">
    <text evidence="2">Belongs to the UPF0014 family.</text>
</comment>
<proteinExistence type="inferred from homology"/>
<sequence>MEFFAIYNIYRRVKLPISTRLKKVIGVTMFVGTMVSLIYFDFVVIQFSPWYNPRYFIPIAGMVIGNAMTGITLGVSHLIDGMKAKRDLVESALMLGATPRQATKIMIDGAFDAAILPTINSMVGMGIVFLPGMMTGVILSGIGPLVAIKYQIAIMLGITGSVALTVILFLHFGYQTFFNKKAQLEDL</sequence>
<evidence type="ECO:0000256" key="3">
    <source>
        <dbReference type="ARBA" id="ARBA00022692"/>
    </source>
</evidence>
<dbReference type="EMBL" id="JBHSFW010000003">
    <property type="protein sequence ID" value="MFC4618831.1"/>
    <property type="molecule type" value="Genomic_DNA"/>
</dbReference>
<evidence type="ECO:0000256" key="4">
    <source>
        <dbReference type="ARBA" id="ARBA00022989"/>
    </source>
</evidence>
<comment type="subcellular location">
    <subcellularLocation>
        <location evidence="1">Membrane</location>
        <topology evidence="1">Multi-pass membrane protein</topology>
    </subcellularLocation>
</comment>
<evidence type="ECO:0000313" key="8">
    <source>
        <dbReference type="Proteomes" id="UP001596022"/>
    </source>
</evidence>
<accession>A0ABV9GNG3</accession>
<keyword evidence="5 6" id="KW-0472">Membrane</keyword>
<comment type="caution">
    <text evidence="7">The sequence shown here is derived from an EMBL/GenBank/DDBJ whole genome shotgun (WGS) entry which is preliminary data.</text>
</comment>
<protein>
    <submittedName>
        <fullName evidence="7">ABC transporter permease</fullName>
    </submittedName>
</protein>
<evidence type="ECO:0000256" key="1">
    <source>
        <dbReference type="ARBA" id="ARBA00004141"/>
    </source>
</evidence>
<name>A0ABV9GNG3_9BACL</name>
<evidence type="ECO:0000256" key="6">
    <source>
        <dbReference type="SAM" id="Phobius"/>
    </source>
</evidence>
<keyword evidence="3 6" id="KW-0812">Transmembrane</keyword>
<dbReference type="PANTHER" id="PTHR30028">
    <property type="entry name" value="UPF0014 INNER MEMBRANE PROTEIN YBBM-RELATED"/>
    <property type="match status" value="1"/>
</dbReference>
<feature type="transmembrane region" description="Helical" evidence="6">
    <location>
        <begin position="127"/>
        <end position="146"/>
    </location>
</feature>
<keyword evidence="8" id="KW-1185">Reference proteome</keyword>
<feature type="transmembrane region" description="Helical" evidence="6">
    <location>
        <begin position="152"/>
        <end position="174"/>
    </location>
</feature>
<evidence type="ECO:0000256" key="5">
    <source>
        <dbReference type="ARBA" id="ARBA00023136"/>
    </source>
</evidence>
<dbReference type="RefSeq" id="WP_376845932.1">
    <property type="nucleotide sequence ID" value="NZ_JBHSFW010000003.1"/>
</dbReference>
<dbReference type="PANTHER" id="PTHR30028:SF0">
    <property type="entry name" value="PROTEIN ALUMINUM SENSITIVE 3"/>
    <property type="match status" value="1"/>
</dbReference>
<reference evidence="8" key="1">
    <citation type="journal article" date="2019" name="Int. J. Syst. Evol. Microbiol.">
        <title>The Global Catalogue of Microorganisms (GCM) 10K type strain sequencing project: providing services to taxonomists for standard genome sequencing and annotation.</title>
        <authorList>
            <consortium name="The Broad Institute Genomics Platform"/>
            <consortium name="The Broad Institute Genome Sequencing Center for Infectious Disease"/>
            <person name="Wu L."/>
            <person name="Ma J."/>
        </authorList>
    </citation>
    <scope>NUCLEOTIDE SEQUENCE [LARGE SCALE GENOMIC DNA]</scope>
    <source>
        <strain evidence="8">CGMCC 1.16306</strain>
    </source>
</reference>
<evidence type="ECO:0000313" key="7">
    <source>
        <dbReference type="EMBL" id="MFC4618831.1"/>
    </source>
</evidence>
<dbReference type="InterPro" id="IPR005226">
    <property type="entry name" value="UPF0014_fam"/>
</dbReference>
<organism evidence="7 8">
    <name type="scientific">Camelliibacillus cellulosilyticus</name>
    <dbReference type="NCBI Taxonomy" id="2174486"/>
    <lineage>
        <taxon>Bacteria</taxon>
        <taxon>Bacillati</taxon>
        <taxon>Bacillota</taxon>
        <taxon>Bacilli</taxon>
        <taxon>Bacillales</taxon>
        <taxon>Sporolactobacillaceae</taxon>
        <taxon>Camelliibacillus</taxon>
    </lineage>
</organism>
<dbReference type="Proteomes" id="UP001596022">
    <property type="component" value="Unassembled WGS sequence"/>
</dbReference>
<feature type="transmembrane region" description="Helical" evidence="6">
    <location>
        <begin position="55"/>
        <end position="79"/>
    </location>
</feature>
<feature type="transmembrane region" description="Helical" evidence="6">
    <location>
        <begin position="21"/>
        <end position="40"/>
    </location>
</feature>
<evidence type="ECO:0000256" key="2">
    <source>
        <dbReference type="ARBA" id="ARBA00005268"/>
    </source>
</evidence>
<dbReference type="Pfam" id="PF03649">
    <property type="entry name" value="UPF0014"/>
    <property type="match status" value="1"/>
</dbReference>
<gene>
    <name evidence="7" type="ORF">ACFO4N_08780</name>
</gene>
<keyword evidence="4 6" id="KW-1133">Transmembrane helix</keyword>